<dbReference type="RefSeq" id="YP_008771955.1">
    <property type="nucleotide sequence ID" value="NC_022774.1"/>
</dbReference>
<dbReference type="GO" id="GO:0098003">
    <property type="term" value="P:viral tail assembly"/>
    <property type="evidence" value="ECO:0007669"/>
    <property type="project" value="UniProtKB-KW"/>
</dbReference>
<evidence type="ECO:0000256" key="2">
    <source>
        <dbReference type="ARBA" id="ARBA00022612"/>
    </source>
</evidence>
<feature type="coiled-coil region" evidence="3">
    <location>
        <begin position="1912"/>
        <end position="1974"/>
    </location>
</feature>
<gene>
    <name evidence="6" type="ORF">Slash_53</name>
</gene>
<sequence length="2249" mass="245373">MSDQIKISFEVDGEELKQITQAMNILDKFNKQAKTVVDGLNGMGTSMNGVGQSAKNQKNSIENLDAAMQSWSNKIKGQQKEMLQHSQTAKRMANTLNQLGSDAKVTADSAGRLSATFKDMNGNTVRMSGTVQQLNSQIGNMKTTITATSSAVTDSNKRLAAMNKEQQQLAKAMADGRSKFENQSKAVSKLAQDYDKLHTGTRDLSKVLADNKGKFDVYTNSLQKNSQIMKASIDAHGKFSQTLKNEKGELTTISGYYDKNNQRITEYNRSIVKSADAMGRASKSANRYQAELMGLNKQAKSFGESLEHSATKMVEWGAAGAVVFGIQDAFRGLGATILEVDSQMTQLRRVLDDDVDMGKLFDGAVRNASLLGIKLTDINEAMIEFGRQGFDDSQIEKLTKATGMMKNVADMDMGMASENMTAFLATFRRSVDDTMEYVDKLNEVDNKYAVSVDQLSNSIRKAGGTANAFGVSMDMVIGYTTAIGEATRESGQQIGNALKTIFSRVTTLGGAEKVLNAVGIAVKDQAGEARKAEDIFGDLHKVWGDLTNAERQNIALKVAGTHQVNRFLVMMQNYDKALKSAKTAENSWGSAQRENAKYMESLQAKLNNLWSSLQLAAVAAGDAGLTKAFKVLIETANTLVQGVLGMGKAMGDFALLLPVVATGIGLFTFNLMKVKANADLAVISLNTVGTATQQMALKMGASTTAATVLGGAVGRITGGIRAMTIALATNPFTILLAAASTIAYFVGQSKQMDDQLKSMQNGFKDSTKEFKAFQEAIANKSVDEYSVNKYKTQVDMLKDSTVLLNGVMKDGVKVYEQQNNSMVAMKAGTETMGMSQAQMKKHYAETTLARKALSEEEMTSLSTLGISIKKNTTLADVVNQVKNRQIDVKGAVKDAGEAMKKADKEAISPAIDQYGDLNDQLDKNASLMENAIGFTNKYIKSIKEQIGVVELLSGQENLSKTQKDLLTMSTQNLTEAFGDQNDTTEDVIKKAKGQVKSMDELMELSGKLADGTATNEEKKRAQYLLTQQATYENTRVAQQEANKVAKAKQQEAKEHNYTAGQAFQASIKTNKASSSISSTTTQKMGIVRGELNTTGTKHAEHAKSAQDSSKKVQLAGSEMFKASKRDFSKTRDQVDQTKKEYNKLEDEAKNIPKGIAKGIINAIADPEKAIAKLAESLVKKFKKALGIKSPSRVFMALGGHVIDGLVNGLDVDNLKSLGQNAFKDFADGAFNSMDQIKMFLSGGGPGNFKNPGGGGAGWRSMIYAAAAQMGQSVSESEVNGIIAQINRESGGNQNITQSSAVWDVNTAAGNPARGLLQYIPQTFNAYKVPGYGSIYNGYHQLLAFFNNKTWRRDLPYGRRGWGPRGGTFFANGGITGSIYQQAESNGFVPNGGFINKPHFVDGGRGIAGEAGAEAIIPLSNMRRSRALDLYSQVGNILGVHAYANGGVTKKTATKAKQPPAAWYTVQSGNTLAGIAKLFGTSVKYLQSINKGLAKTSKDKKLTENMKVSVKGLITNDGSYRANDLLDPQRKKAGYVQAENGSWVKKTATKAPAKKPTTPAKPPAKTYATKYGHVTAVEGDYSEMMSTIGYLQNNGIYNDSQALYAMKSQVRPQTRGTQDRRAYNDAQIDIISKMDNVKKASEWFRSANLFLSGDDWKKAYNQTIEMVKANAEAKAQAENDSKLANRQATLSREQTLGLATASRTSSYLRGNIRAYSKTDEQKLAYNTAQMDVFKGMENLKTFGQWFDQAKLFGTAAEIKQIKENLTEIVRDNAIAGVTNATNAWFDTFSKRTPEVIKNLERTVNTIDSIKTAQEDAVLNSKIDSYIADRQAALGFDNRTDIEKKQSKMDSVKSQIDAAIQQNAELKFKSDSSDIDARLKQLQADKDKLNQGMKETSAYGKSKGLSDKDINDSLQLYKDQLAAIQEETTKLIQQKKDSVDMFNSNEKAIGSLTEEYKKLEREMQETQRQADVLQKIKDKVNSIFDWDTSNVLTEKTDQFGNTVRDIEGNVQKVLDIQKAIQDITADIYSNIGNTVDEMVTEIISSQLPSIGDLMGSDNDYTAISSGINGAIDSVKPTWDATLSYMAQSTSQMFSSQNWQAVSQGWIQSMGSTIQSLQPLFEQMMVTMPETMGKMFENLPSLVSTAMQNITTGIFNTVIQILNQMVATVNQIVPAAQRIPAFESMQYATPTYTQNNDNSSTEEKKVYSADTNVVRNVTYVVQAGVVVGTQSEMKEFAMMIKELIDEEEGRGN</sequence>
<evidence type="ECO:0000256" key="1">
    <source>
        <dbReference type="ARBA" id="ARBA00022465"/>
    </source>
</evidence>
<dbReference type="Gene3D" id="1.10.287.950">
    <property type="entry name" value="Methyl-accepting chemotaxis protein"/>
    <property type="match status" value="1"/>
</dbReference>
<evidence type="ECO:0000256" key="3">
    <source>
        <dbReference type="SAM" id="Coils"/>
    </source>
</evidence>
<keyword evidence="4" id="KW-0472">Membrane</keyword>
<feature type="transmembrane region" description="Helical" evidence="4">
    <location>
        <begin position="653"/>
        <end position="672"/>
    </location>
</feature>
<dbReference type="Gene3D" id="1.20.58.60">
    <property type="match status" value="1"/>
</dbReference>
<proteinExistence type="predicted"/>
<feature type="domain" description="LysM" evidence="5">
    <location>
        <begin position="1461"/>
        <end position="1509"/>
    </location>
</feature>
<feature type="transmembrane region" description="Helical" evidence="4">
    <location>
        <begin position="725"/>
        <end position="747"/>
    </location>
</feature>
<dbReference type="Proteomes" id="UP000017660">
    <property type="component" value="Segment"/>
</dbReference>
<evidence type="ECO:0000313" key="6">
    <source>
        <dbReference type="EMBL" id="AGY48342.1"/>
    </source>
</evidence>
<evidence type="ECO:0000256" key="4">
    <source>
        <dbReference type="SAM" id="Phobius"/>
    </source>
</evidence>
<dbReference type="CDD" id="cd00118">
    <property type="entry name" value="LysM"/>
    <property type="match status" value="1"/>
</dbReference>
<dbReference type="InterPro" id="IPR036779">
    <property type="entry name" value="LysM_dom_sf"/>
</dbReference>
<dbReference type="PANTHER" id="PTHR37813:SF1">
    <property type="entry name" value="FELS-2 PROPHAGE PROTEIN"/>
    <property type="match status" value="1"/>
</dbReference>
<keyword evidence="4" id="KW-1133">Transmembrane helix</keyword>
<dbReference type="PANTHER" id="PTHR37813">
    <property type="entry name" value="FELS-2 PROPHAGE PROTEIN"/>
    <property type="match status" value="1"/>
</dbReference>
<dbReference type="Pfam" id="PF01476">
    <property type="entry name" value="LysM"/>
    <property type="match status" value="1"/>
</dbReference>
<dbReference type="KEGG" id="vg:18989643"/>
<dbReference type="CDD" id="cd13402">
    <property type="entry name" value="LT_TF-like"/>
    <property type="match status" value="1"/>
</dbReference>
<feature type="coiled-coil region" evidence="3">
    <location>
        <begin position="1840"/>
        <end position="1867"/>
    </location>
</feature>
<feature type="coiled-coil region" evidence="3">
    <location>
        <begin position="54"/>
        <end position="81"/>
    </location>
</feature>
<name>U5Q080_9CAUD</name>
<accession>U5Q080</accession>
<keyword evidence="7" id="KW-1185">Reference proteome</keyword>
<dbReference type="PROSITE" id="PS51782">
    <property type="entry name" value="LYSM"/>
    <property type="match status" value="1"/>
</dbReference>
<dbReference type="NCBIfam" id="TIGR01760">
    <property type="entry name" value="tape_meas_TP901"/>
    <property type="match status" value="1"/>
</dbReference>
<keyword evidence="2" id="KW-1188">Viral release from host cell</keyword>
<dbReference type="InterPro" id="IPR018392">
    <property type="entry name" value="LysM"/>
</dbReference>
<dbReference type="GeneID" id="18989643"/>
<dbReference type="EMBL" id="KF669661">
    <property type="protein sequence ID" value="AGY48342.1"/>
    <property type="molecule type" value="Genomic_DNA"/>
</dbReference>
<evidence type="ECO:0000259" key="5">
    <source>
        <dbReference type="PROSITE" id="PS51782"/>
    </source>
</evidence>
<dbReference type="Gene3D" id="3.10.350.10">
    <property type="entry name" value="LysM domain"/>
    <property type="match status" value="1"/>
</dbReference>
<reference evidence="6 7" key="1">
    <citation type="journal article" date="2013" name="Genome Announc.">
        <title>Complete Genome of Bacillus megaterium Siphophage Slash.</title>
        <authorList>
            <person name="Decrescenzo A.J."/>
            <person name="Ritter M.A."/>
            <person name="Chamakura K.R."/>
            <person name="Kuty Everett G.F."/>
        </authorList>
    </citation>
    <scope>NUCLEOTIDE SEQUENCE [LARGE SCALE GENOMIC DNA]</scope>
</reference>
<protein>
    <submittedName>
        <fullName evidence="6">Tape measure protein</fullName>
    </submittedName>
</protein>
<organism evidence="6 7">
    <name type="scientific">Bacillus phage Slash</name>
    <dbReference type="NCBI Taxonomy" id="1406790"/>
    <lineage>
        <taxon>Viruses</taxon>
        <taxon>Duplodnaviria</taxon>
        <taxon>Heunggongvirae</taxon>
        <taxon>Uroviricota</taxon>
        <taxon>Caudoviricetes</taxon>
        <taxon>Slashvirus</taxon>
        <taxon>Slashvirus slash</taxon>
    </lineage>
</organism>
<keyword evidence="4" id="KW-0812">Transmembrane</keyword>
<dbReference type="InterPro" id="IPR010090">
    <property type="entry name" value="Phage_tape_meas"/>
</dbReference>
<keyword evidence="1" id="KW-1245">Viral tail assembly</keyword>
<dbReference type="SMART" id="SM00257">
    <property type="entry name" value="LysM"/>
    <property type="match status" value="1"/>
</dbReference>
<dbReference type="Pfam" id="PF10145">
    <property type="entry name" value="PhageMin_Tail"/>
    <property type="match status" value="1"/>
</dbReference>
<keyword evidence="3" id="KW-0175">Coiled coil</keyword>
<evidence type="ECO:0000313" key="7">
    <source>
        <dbReference type="Proteomes" id="UP000017660"/>
    </source>
</evidence>